<protein>
    <submittedName>
        <fullName evidence="9">Heme-copper oxidase subunit III</fullName>
    </submittedName>
</protein>
<dbReference type="OrthoDB" id="9810850at2"/>
<dbReference type="GO" id="GO:0004129">
    <property type="term" value="F:cytochrome-c oxidase activity"/>
    <property type="evidence" value="ECO:0007669"/>
    <property type="project" value="InterPro"/>
</dbReference>
<keyword evidence="4 7" id="KW-1133">Transmembrane helix</keyword>
<evidence type="ECO:0000256" key="3">
    <source>
        <dbReference type="ARBA" id="ARBA00022692"/>
    </source>
</evidence>
<comment type="subcellular location">
    <subcellularLocation>
        <location evidence="6">Cell membrane</location>
        <topology evidence="6">Multi-pass membrane protein</topology>
    </subcellularLocation>
    <subcellularLocation>
        <location evidence="1">Membrane</location>
        <topology evidence="1">Multi-pass membrane protein</topology>
    </subcellularLocation>
</comment>
<dbReference type="InterPro" id="IPR000298">
    <property type="entry name" value="Cyt_c_oxidase-like_su3"/>
</dbReference>
<dbReference type="InterPro" id="IPR024791">
    <property type="entry name" value="Cyt_c/ubiquinol_Oxase_su3"/>
</dbReference>
<dbReference type="Proteomes" id="UP000306196">
    <property type="component" value="Unassembled WGS sequence"/>
</dbReference>
<dbReference type="Pfam" id="PF00510">
    <property type="entry name" value="COX3"/>
    <property type="match status" value="1"/>
</dbReference>
<accession>A0A5R8KDF0</accession>
<proteinExistence type="inferred from homology"/>
<feature type="transmembrane region" description="Helical" evidence="7">
    <location>
        <begin position="197"/>
        <end position="215"/>
    </location>
</feature>
<keyword evidence="10" id="KW-1185">Reference proteome</keyword>
<evidence type="ECO:0000256" key="2">
    <source>
        <dbReference type="ARBA" id="ARBA00010581"/>
    </source>
</evidence>
<comment type="caution">
    <text evidence="9">The sequence shown here is derived from an EMBL/GenBank/DDBJ whole genome shotgun (WGS) entry which is preliminary data.</text>
</comment>
<dbReference type="CDD" id="cd00386">
    <property type="entry name" value="Heme_Cu_Oxidase_III_like"/>
    <property type="match status" value="1"/>
</dbReference>
<dbReference type="SUPFAM" id="SSF81452">
    <property type="entry name" value="Cytochrome c oxidase subunit III-like"/>
    <property type="match status" value="1"/>
</dbReference>
<dbReference type="EMBL" id="VAUV01000009">
    <property type="protein sequence ID" value="TLD70344.1"/>
    <property type="molecule type" value="Genomic_DNA"/>
</dbReference>
<feature type="transmembrane region" description="Helical" evidence="7">
    <location>
        <begin position="149"/>
        <end position="177"/>
    </location>
</feature>
<reference evidence="9 10" key="1">
    <citation type="submission" date="2019-05" db="EMBL/GenBank/DDBJ databases">
        <title>Verrucobacter flavum gen. nov., sp. nov. a new member of the family Verrucomicrobiaceae.</title>
        <authorList>
            <person name="Szuroczki S."/>
            <person name="Abbaszade G."/>
            <person name="Szabo A."/>
            <person name="Felfoldi T."/>
            <person name="Schumann P."/>
            <person name="Boka K."/>
            <person name="Keki Z."/>
            <person name="Toumi M."/>
            <person name="Toth E."/>
        </authorList>
    </citation>
    <scope>NUCLEOTIDE SEQUENCE [LARGE SCALE GENOMIC DNA]</scope>
    <source>
        <strain evidence="9 10">MG-N-17</strain>
    </source>
</reference>
<keyword evidence="5 7" id="KW-0472">Membrane</keyword>
<feature type="domain" description="Heme-copper oxidase subunit III family profile" evidence="8">
    <location>
        <begin position="124"/>
        <end position="216"/>
    </location>
</feature>
<dbReference type="InterPro" id="IPR035973">
    <property type="entry name" value="Cyt_c_oxidase_su3-like_sf"/>
</dbReference>
<dbReference type="GO" id="GO:0005886">
    <property type="term" value="C:plasma membrane"/>
    <property type="evidence" value="ECO:0007669"/>
    <property type="project" value="UniProtKB-SubCell"/>
</dbReference>
<keyword evidence="3 6" id="KW-0812">Transmembrane</keyword>
<dbReference type="InterPro" id="IPR013833">
    <property type="entry name" value="Cyt_c_oxidase_su3_a-hlx"/>
</dbReference>
<evidence type="ECO:0000313" key="10">
    <source>
        <dbReference type="Proteomes" id="UP000306196"/>
    </source>
</evidence>
<sequence>MADDTMHLYADKLDLRRLIPAEEVDPENAIELLQKADIWKVLGEEWKKKFTDHAKAELAKFHEEHADQKPMSNGDFVRHAFTMKLKLAGGEQHALVMPNSSEAMKAEAAVPAGNAESHDGGHHDYPQVAIKKEDIKFYSNFTPKYGNYFAIYFTLTGLHGLHVLAGMVVMTHFLLFGKRIYDKDPEHLANRVEVGGLFWHFVDLVWIFLFPLLYLM</sequence>
<dbReference type="PROSITE" id="PS50253">
    <property type="entry name" value="COX3"/>
    <property type="match status" value="1"/>
</dbReference>
<evidence type="ECO:0000259" key="8">
    <source>
        <dbReference type="PROSITE" id="PS50253"/>
    </source>
</evidence>
<evidence type="ECO:0000256" key="6">
    <source>
        <dbReference type="RuleBase" id="RU003376"/>
    </source>
</evidence>
<evidence type="ECO:0000256" key="1">
    <source>
        <dbReference type="ARBA" id="ARBA00004141"/>
    </source>
</evidence>
<organism evidence="9 10">
    <name type="scientific">Phragmitibacter flavus</name>
    <dbReference type="NCBI Taxonomy" id="2576071"/>
    <lineage>
        <taxon>Bacteria</taxon>
        <taxon>Pseudomonadati</taxon>
        <taxon>Verrucomicrobiota</taxon>
        <taxon>Verrucomicrobiia</taxon>
        <taxon>Verrucomicrobiales</taxon>
        <taxon>Verrucomicrobiaceae</taxon>
        <taxon>Phragmitibacter</taxon>
    </lineage>
</organism>
<dbReference type="GO" id="GO:0019646">
    <property type="term" value="P:aerobic electron transport chain"/>
    <property type="evidence" value="ECO:0007669"/>
    <property type="project" value="InterPro"/>
</dbReference>
<evidence type="ECO:0000256" key="7">
    <source>
        <dbReference type="SAM" id="Phobius"/>
    </source>
</evidence>
<dbReference type="Gene3D" id="1.20.120.80">
    <property type="entry name" value="Cytochrome c oxidase, subunit III, four-helix bundle"/>
    <property type="match status" value="1"/>
</dbReference>
<gene>
    <name evidence="9" type="ORF">FEM03_13630</name>
</gene>
<dbReference type="AlphaFoldDB" id="A0A5R8KDF0"/>
<dbReference type="PANTHER" id="PTHR11403">
    <property type="entry name" value="CYTOCHROME C OXIDASE SUBUNIT III"/>
    <property type="match status" value="1"/>
</dbReference>
<evidence type="ECO:0000256" key="5">
    <source>
        <dbReference type="ARBA" id="ARBA00023136"/>
    </source>
</evidence>
<name>A0A5R8KDF0_9BACT</name>
<evidence type="ECO:0000256" key="4">
    <source>
        <dbReference type="ARBA" id="ARBA00022989"/>
    </source>
</evidence>
<evidence type="ECO:0000313" key="9">
    <source>
        <dbReference type="EMBL" id="TLD70344.1"/>
    </source>
</evidence>
<comment type="similarity">
    <text evidence="2 6">Belongs to the cytochrome c oxidase subunit 3 family.</text>
</comment>
<dbReference type="PANTHER" id="PTHR11403:SF6">
    <property type="entry name" value="NITRIC OXIDE REDUCTASE SUBUNIT E"/>
    <property type="match status" value="1"/>
</dbReference>